<sequence>MPRIKRFDHVGVTVQDLDQMTAFFVGLGLEIEGRTFVEGNSIYIVTAIPNSRSEMVMLKTPEWGRR</sequence>
<reference evidence="1 2" key="1">
    <citation type="submission" date="2016-10" db="EMBL/GenBank/DDBJ databases">
        <authorList>
            <person name="Varghese N."/>
            <person name="Submissions S."/>
        </authorList>
    </citation>
    <scope>NUCLEOTIDE SEQUENCE [LARGE SCALE GENOMIC DNA]</scope>
    <source>
        <strain evidence="1 2">CGMCC 1.11215</strain>
    </source>
</reference>
<accession>A0A5E9G391</accession>
<dbReference type="InterPro" id="IPR029068">
    <property type="entry name" value="Glyas_Bleomycin-R_OHBP_Dase"/>
</dbReference>
<evidence type="ECO:0008006" key="3">
    <source>
        <dbReference type="Google" id="ProtNLM"/>
    </source>
</evidence>
<dbReference type="Gene3D" id="3.10.180.10">
    <property type="entry name" value="2,3-Dihydroxybiphenyl 1,2-Dioxygenase, domain 1"/>
    <property type="match status" value="1"/>
</dbReference>
<gene>
    <name evidence="1" type="ORF">SAMN05216368_11948</name>
</gene>
<dbReference type="Proteomes" id="UP000199639">
    <property type="component" value="Unassembled WGS sequence"/>
</dbReference>
<dbReference type="EMBL" id="FNIB01000019">
    <property type="protein sequence ID" value="SDO48126.1"/>
    <property type="molecule type" value="Genomic_DNA"/>
</dbReference>
<organism evidence="1 2">
    <name type="scientific">Cryobacterium flavum</name>
    <dbReference type="NCBI Taxonomy" id="1424659"/>
    <lineage>
        <taxon>Bacteria</taxon>
        <taxon>Bacillati</taxon>
        <taxon>Actinomycetota</taxon>
        <taxon>Actinomycetes</taxon>
        <taxon>Micrococcales</taxon>
        <taxon>Microbacteriaceae</taxon>
        <taxon>Cryobacterium</taxon>
    </lineage>
</organism>
<proteinExistence type="predicted"/>
<dbReference type="SUPFAM" id="SSF54593">
    <property type="entry name" value="Glyoxalase/Bleomycin resistance protein/Dihydroxybiphenyl dioxygenase"/>
    <property type="match status" value="1"/>
</dbReference>
<evidence type="ECO:0000313" key="2">
    <source>
        <dbReference type="Proteomes" id="UP000199639"/>
    </source>
</evidence>
<evidence type="ECO:0000313" key="1">
    <source>
        <dbReference type="EMBL" id="SDO48126.1"/>
    </source>
</evidence>
<dbReference type="STRING" id="1424659.SAMN05216368_11948"/>
<dbReference type="AlphaFoldDB" id="A0A5E9G391"/>
<protein>
    <recommendedName>
        <fullName evidence="3">Glyoxalase/Bleomycin resistance protein/Dioxygenase superfamily protein</fullName>
    </recommendedName>
</protein>
<name>A0A5E9G391_9MICO</name>